<feature type="coiled-coil region" evidence="1">
    <location>
        <begin position="26"/>
        <end position="85"/>
    </location>
</feature>
<comment type="subcellular location">
    <subcellularLocation>
        <location evidence="1">Periplasm</location>
    </subcellularLocation>
</comment>
<organism evidence="2 3">
    <name type="scientific">Thalassococcus lentus</name>
    <dbReference type="NCBI Taxonomy" id="1210524"/>
    <lineage>
        <taxon>Bacteria</taxon>
        <taxon>Pseudomonadati</taxon>
        <taxon>Pseudomonadota</taxon>
        <taxon>Alphaproteobacteria</taxon>
        <taxon>Rhodobacterales</taxon>
        <taxon>Roseobacteraceae</taxon>
        <taxon>Thalassococcus</taxon>
    </lineage>
</organism>
<reference evidence="2 3" key="1">
    <citation type="submission" date="2023-01" db="EMBL/GenBank/DDBJ databases">
        <title>Thalassococcus onchidii sp. nov., isolated from a marine invertebrate from the South China Sea.</title>
        <authorList>
            <person name="Xu S."/>
            <person name="Liu Z."/>
            <person name="Xu Y."/>
        </authorList>
    </citation>
    <scope>NUCLEOTIDE SEQUENCE [LARGE SCALE GENOMIC DNA]</scope>
    <source>
        <strain evidence="2 3">KCTC 32084</strain>
    </source>
</reference>
<protein>
    <recommendedName>
        <fullName evidence="1">Cell division coordinator CpoB</fullName>
    </recommendedName>
</protein>
<evidence type="ECO:0000313" key="3">
    <source>
        <dbReference type="Proteomes" id="UP001210720"/>
    </source>
</evidence>
<dbReference type="InterPro" id="IPR011990">
    <property type="entry name" value="TPR-like_helical_dom_sf"/>
</dbReference>
<comment type="similarity">
    <text evidence="1">Belongs to the CpoB family.</text>
</comment>
<dbReference type="Gene3D" id="1.25.40.10">
    <property type="entry name" value="Tetratricopeptide repeat domain"/>
    <property type="match status" value="1"/>
</dbReference>
<keyword evidence="1" id="KW-0132">Cell division</keyword>
<feature type="chain" id="PRO_5044926287" description="Cell division coordinator CpoB" evidence="1">
    <location>
        <begin position="23"/>
        <end position="278"/>
    </location>
</feature>
<dbReference type="HAMAP" id="MF_02066">
    <property type="entry name" value="CpoB"/>
    <property type="match status" value="1"/>
</dbReference>
<comment type="caution">
    <text evidence="2">The sequence shown here is derived from an EMBL/GenBank/DDBJ whole genome shotgun (WGS) entry which is preliminary data.</text>
</comment>
<keyword evidence="1" id="KW-0175">Coiled coil</keyword>
<dbReference type="SUPFAM" id="SSF48452">
    <property type="entry name" value="TPR-like"/>
    <property type="match status" value="1"/>
</dbReference>
<name>A0ABT4XTH2_9RHOB</name>
<evidence type="ECO:0000313" key="2">
    <source>
        <dbReference type="EMBL" id="MDA7425195.1"/>
    </source>
</evidence>
<dbReference type="Proteomes" id="UP001210720">
    <property type="component" value="Unassembled WGS sequence"/>
</dbReference>
<dbReference type="InterPro" id="IPR034706">
    <property type="entry name" value="CpoB"/>
</dbReference>
<evidence type="ECO:0000256" key="1">
    <source>
        <dbReference type="HAMAP-Rule" id="MF_02066"/>
    </source>
</evidence>
<dbReference type="Pfam" id="PF13174">
    <property type="entry name" value="TPR_6"/>
    <property type="match status" value="2"/>
</dbReference>
<dbReference type="EMBL" id="JAQIOY010000003">
    <property type="protein sequence ID" value="MDA7425195.1"/>
    <property type="molecule type" value="Genomic_DNA"/>
</dbReference>
<comment type="function">
    <text evidence="1">Mediates coordination of peptidoglycan synthesis and outer membrane constriction during cell division.</text>
</comment>
<accession>A0ABT4XTH2</accession>
<sequence length="278" mass="29469" precursor="true">MMRFVFALVLGLSAGGMAPAQQSETLADIRQDLSILFAELQRLRTELSTTGASSVQTGGAMLDRVNVIEAELQRITAKTEELEFRINQVVRDGTNRVGDLEFRLCELEPGCDIGSLGDTPRLGGDAVPAPVQAAAAAPAATDALPSEGGELAISEEADFRAAQQALDDGDFQAAARMFAQFREIYPQGPLDAAALLGEGRALEGAGDTREAARRYLQAYSGYPEARVAPETLWRLGLSLAALGSVPEACVTLSEVGGRYPQSDFASRAQTSRDELGCS</sequence>
<proteinExistence type="inferred from homology"/>
<keyword evidence="1" id="KW-0732">Signal</keyword>
<feature type="signal peptide" evidence="1">
    <location>
        <begin position="1"/>
        <end position="22"/>
    </location>
</feature>
<keyword evidence="1" id="KW-0131">Cell cycle</keyword>
<keyword evidence="3" id="KW-1185">Reference proteome</keyword>
<keyword evidence="1" id="KW-0574">Periplasm</keyword>
<dbReference type="InterPro" id="IPR019734">
    <property type="entry name" value="TPR_rpt"/>
</dbReference>
<gene>
    <name evidence="1" type="primary">cpoB</name>
    <name evidence="2" type="ORF">PFY00_10680</name>
</gene>